<proteinExistence type="predicted"/>
<keyword evidence="3" id="KW-1185">Reference proteome</keyword>
<dbReference type="Proteomes" id="UP000638981">
    <property type="component" value="Unassembled WGS sequence"/>
</dbReference>
<dbReference type="InterPro" id="IPR009506">
    <property type="entry name" value="YjiS-like"/>
</dbReference>
<name>A0A918TFF2_9RHOB</name>
<organism evidence="2 3">
    <name type="scientific">Neogemmobacter tilapiae</name>
    <dbReference type="NCBI Taxonomy" id="875041"/>
    <lineage>
        <taxon>Bacteria</taxon>
        <taxon>Pseudomonadati</taxon>
        <taxon>Pseudomonadota</taxon>
        <taxon>Alphaproteobacteria</taxon>
        <taxon>Rhodobacterales</taxon>
        <taxon>Paracoccaceae</taxon>
        <taxon>Neogemmobacter</taxon>
    </lineage>
</organism>
<dbReference type="RefSeq" id="WP_189409450.1">
    <property type="nucleotide sequence ID" value="NZ_BMYJ01000001.1"/>
</dbReference>
<sequence>MTTVFTQPLRLVFRALEGARVSKVVTAWAARQQTRGALKRLDPHLLRDIGLNQNDAHAECAKPFWRD</sequence>
<dbReference type="AlphaFoldDB" id="A0A918TFF2"/>
<reference evidence="2" key="2">
    <citation type="submission" date="2020-09" db="EMBL/GenBank/DDBJ databases">
        <authorList>
            <person name="Sun Q."/>
            <person name="Kim S."/>
        </authorList>
    </citation>
    <scope>NUCLEOTIDE SEQUENCE</scope>
    <source>
        <strain evidence="2">KCTC 23310</strain>
    </source>
</reference>
<evidence type="ECO:0000313" key="2">
    <source>
        <dbReference type="EMBL" id="GHC43746.1"/>
    </source>
</evidence>
<reference evidence="2" key="1">
    <citation type="journal article" date="2014" name="Int. J. Syst. Evol. Microbiol.">
        <title>Complete genome sequence of Corynebacterium casei LMG S-19264T (=DSM 44701T), isolated from a smear-ripened cheese.</title>
        <authorList>
            <consortium name="US DOE Joint Genome Institute (JGI-PGF)"/>
            <person name="Walter F."/>
            <person name="Albersmeier A."/>
            <person name="Kalinowski J."/>
            <person name="Ruckert C."/>
        </authorList>
    </citation>
    <scope>NUCLEOTIDE SEQUENCE</scope>
    <source>
        <strain evidence="2">KCTC 23310</strain>
    </source>
</reference>
<dbReference type="EMBL" id="BMYJ01000001">
    <property type="protein sequence ID" value="GHC43746.1"/>
    <property type="molecule type" value="Genomic_DNA"/>
</dbReference>
<evidence type="ECO:0000313" key="3">
    <source>
        <dbReference type="Proteomes" id="UP000638981"/>
    </source>
</evidence>
<dbReference type="Pfam" id="PF06568">
    <property type="entry name" value="YjiS-like"/>
    <property type="match status" value="1"/>
</dbReference>
<gene>
    <name evidence="2" type="ORF">GCM10007315_01020</name>
</gene>
<protein>
    <recommendedName>
        <fullName evidence="1">YjiS-like domain-containing protein</fullName>
    </recommendedName>
</protein>
<evidence type="ECO:0000259" key="1">
    <source>
        <dbReference type="Pfam" id="PF06568"/>
    </source>
</evidence>
<accession>A0A918TFF2</accession>
<feature type="domain" description="YjiS-like" evidence="1">
    <location>
        <begin position="25"/>
        <end position="56"/>
    </location>
</feature>
<comment type="caution">
    <text evidence="2">The sequence shown here is derived from an EMBL/GenBank/DDBJ whole genome shotgun (WGS) entry which is preliminary data.</text>
</comment>